<keyword evidence="3" id="KW-0547">Nucleotide-binding</keyword>
<dbReference type="PROSITE" id="PS00211">
    <property type="entry name" value="ABC_TRANSPORTER_1"/>
    <property type="match status" value="1"/>
</dbReference>
<keyword evidence="12" id="KW-1185">Reference proteome</keyword>
<evidence type="ECO:0000256" key="5">
    <source>
        <dbReference type="ARBA" id="ARBA00022989"/>
    </source>
</evidence>
<dbReference type="CDD" id="cd18577">
    <property type="entry name" value="ABC_6TM_Pgp_ABCB1_D1_like"/>
    <property type="match status" value="1"/>
</dbReference>
<dbReference type="InterPro" id="IPR039421">
    <property type="entry name" value="Type_1_exporter"/>
</dbReference>
<dbReference type="SMART" id="SM00382">
    <property type="entry name" value="AAA"/>
    <property type="match status" value="2"/>
</dbReference>
<dbReference type="Gene3D" id="3.40.50.300">
    <property type="entry name" value="P-loop containing nucleotide triphosphate hydrolases"/>
    <property type="match status" value="2"/>
</dbReference>
<dbReference type="Pfam" id="PF00005">
    <property type="entry name" value="ABC_tran"/>
    <property type="match status" value="2"/>
</dbReference>
<comment type="subcellular location">
    <subcellularLocation>
        <location evidence="1">Membrane</location>
        <topology evidence="1">Multi-pass membrane protein</topology>
    </subcellularLocation>
</comment>
<dbReference type="InterPro" id="IPR003439">
    <property type="entry name" value="ABC_transporter-like_ATP-bd"/>
</dbReference>
<feature type="transmembrane region" description="Helical" evidence="8">
    <location>
        <begin position="989"/>
        <end position="1011"/>
    </location>
</feature>
<dbReference type="SUPFAM" id="SSF52540">
    <property type="entry name" value="P-loop containing nucleoside triphosphate hydrolases"/>
    <property type="match status" value="2"/>
</dbReference>
<proteinExistence type="predicted"/>
<dbReference type="Proteomes" id="UP001610432">
    <property type="component" value="Unassembled WGS sequence"/>
</dbReference>
<keyword evidence="5 8" id="KW-1133">Transmembrane helix</keyword>
<dbReference type="PANTHER" id="PTHR43394">
    <property type="entry name" value="ATP-DEPENDENT PERMEASE MDL1, MITOCHONDRIAL"/>
    <property type="match status" value="1"/>
</dbReference>
<feature type="transmembrane region" description="Helical" evidence="8">
    <location>
        <begin position="731"/>
        <end position="751"/>
    </location>
</feature>
<dbReference type="GeneID" id="98145960"/>
<dbReference type="EMBL" id="JBFXLQ010000006">
    <property type="protein sequence ID" value="KAL2870203.1"/>
    <property type="molecule type" value="Genomic_DNA"/>
</dbReference>
<keyword evidence="11" id="KW-0378">Hydrolase</keyword>
<accession>A0ABR4M069</accession>
<dbReference type="InterPro" id="IPR003593">
    <property type="entry name" value="AAA+_ATPase"/>
</dbReference>
<dbReference type="Pfam" id="PF00664">
    <property type="entry name" value="ABC_membrane"/>
    <property type="match status" value="2"/>
</dbReference>
<dbReference type="GO" id="GO:0016787">
    <property type="term" value="F:hydrolase activity"/>
    <property type="evidence" value="ECO:0007669"/>
    <property type="project" value="UniProtKB-KW"/>
</dbReference>
<gene>
    <name evidence="11" type="ORF">BJX67DRAFT_370223</name>
</gene>
<feature type="transmembrane region" description="Helical" evidence="8">
    <location>
        <begin position="79"/>
        <end position="103"/>
    </location>
</feature>
<dbReference type="SUPFAM" id="SSF90123">
    <property type="entry name" value="ABC transporter transmembrane region"/>
    <property type="match status" value="2"/>
</dbReference>
<feature type="domain" description="ABC transmembrane type-1" evidence="10">
    <location>
        <begin position="734"/>
        <end position="1016"/>
    </location>
</feature>
<keyword evidence="4" id="KW-0067">ATP-binding</keyword>
<evidence type="ECO:0000256" key="6">
    <source>
        <dbReference type="ARBA" id="ARBA00023136"/>
    </source>
</evidence>
<organism evidence="11 12">
    <name type="scientific">Aspergillus lucknowensis</name>
    <dbReference type="NCBI Taxonomy" id="176173"/>
    <lineage>
        <taxon>Eukaryota</taxon>
        <taxon>Fungi</taxon>
        <taxon>Dikarya</taxon>
        <taxon>Ascomycota</taxon>
        <taxon>Pezizomycotina</taxon>
        <taxon>Eurotiomycetes</taxon>
        <taxon>Eurotiomycetidae</taxon>
        <taxon>Eurotiales</taxon>
        <taxon>Aspergillaceae</taxon>
        <taxon>Aspergillus</taxon>
        <taxon>Aspergillus subgen. Nidulantes</taxon>
    </lineage>
</organism>
<feature type="domain" description="ABC transmembrane type-1" evidence="10">
    <location>
        <begin position="31"/>
        <end position="323"/>
    </location>
</feature>
<feature type="transmembrane region" description="Helical" evidence="8">
    <location>
        <begin position="771"/>
        <end position="793"/>
    </location>
</feature>
<dbReference type="Gene3D" id="1.20.1560.10">
    <property type="entry name" value="ABC transporter type 1, transmembrane domain"/>
    <property type="match status" value="1"/>
</dbReference>
<feature type="transmembrane region" description="Helical" evidence="8">
    <location>
        <begin position="27"/>
        <end position="51"/>
    </location>
</feature>
<keyword evidence="2 8" id="KW-0812">Transmembrane</keyword>
<keyword evidence="6 8" id="KW-0472">Membrane</keyword>
<dbReference type="InterPro" id="IPR017871">
    <property type="entry name" value="ABC_transporter-like_CS"/>
</dbReference>
<feature type="region of interest" description="Disordered" evidence="7">
    <location>
        <begin position="606"/>
        <end position="640"/>
    </location>
</feature>
<evidence type="ECO:0000256" key="8">
    <source>
        <dbReference type="SAM" id="Phobius"/>
    </source>
</evidence>
<evidence type="ECO:0000256" key="3">
    <source>
        <dbReference type="ARBA" id="ARBA00022741"/>
    </source>
</evidence>
<protein>
    <submittedName>
        <fullName evidence="11">P-loop containing nucleoside triphosphate hydrolase protein</fullName>
    </submittedName>
</protein>
<feature type="domain" description="ABC transporter" evidence="9">
    <location>
        <begin position="1050"/>
        <end position="1296"/>
    </location>
</feature>
<evidence type="ECO:0000313" key="12">
    <source>
        <dbReference type="Proteomes" id="UP001610432"/>
    </source>
</evidence>
<feature type="transmembrane region" description="Helical" evidence="8">
    <location>
        <begin position="178"/>
        <end position="199"/>
    </location>
</feature>
<evidence type="ECO:0000256" key="2">
    <source>
        <dbReference type="ARBA" id="ARBA00022692"/>
    </source>
</evidence>
<feature type="region of interest" description="Disordered" evidence="7">
    <location>
        <begin position="689"/>
        <end position="709"/>
    </location>
</feature>
<feature type="transmembrane region" description="Helical" evidence="8">
    <location>
        <begin position="873"/>
        <end position="891"/>
    </location>
</feature>
<comment type="caution">
    <text evidence="11">The sequence shown here is derived from an EMBL/GenBank/DDBJ whole genome shotgun (WGS) entry which is preliminary data.</text>
</comment>
<dbReference type="PROSITE" id="PS50893">
    <property type="entry name" value="ABC_TRANSPORTER_2"/>
    <property type="match status" value="2"/>
</dbReference>
<dbReference type="PROSITE" id="PS50929">
    <property type="entry name" value="ABC_TM1F"/>
    <property type="match status" value="2"/>
</dbReference>
<evidence type="ECO:0000256" key="4">
    <source>
        <dbReference type="ARBA" id="ARBA00022840"/>
    </source>
</evidence>
<dbReference type="RefSeq" id="XP_070889182.1">
    <property type="nucleotide sequence ID" value="XM_071030888.1"/>
</dbReference>
<dbReference type="InterPro" id="IPR036640">
    <property type="entry name" value="ABC1_TM_sf"/>
</dbReference>
<name>A0ABR4M069_9EURO</name>
<feature type="transmembrane region" description="Helical" evidence="8">
    <location>
        <begin position="956"/>
        <end position="977"/>
    </location>
</feature>
<evidence type="ECO:0000256" key="7">
    <source>
        <dbReference type="SAM" id="MobiDB-lite"/>
    </source>
</evidence>
<evidence type="ECO:0000313" key="11">
    <source>
        <dbReference type="EMBL" id="KAL2870203.1"/>
    </source>
</evidence>
<evidence type="ECO:0000256" key="1">
    <source>
        <dbReference type="ARBA" id="ARBA00004141"/>
    </source>
</evidence>
<reference evidence="11 12" key="1">
    <citation type="submission" date="2024-07" db="EMBL/GenBank/DDBJ databases">
        <title>Section-level genome sequencing and comparative genomics of Aspergillus sections Usti and Cavernicolus.</title>
        <authorList>
            <consortium name="Lawrence Berkeley National Laboratory"/>
            <person name="Nybo J.L."/>
            <person name="Vesth T.C."/>
            <person name="Theobald S."/>
            <person name="Frisvad J.C."/>
            <person name="Larsen T.O."/>
            <person name="Kjaerboelling I."/>
            <person name="Rothschild-Mancinelli K."/>
            <person name="Lyhne E.K."/>
            <person name="Kogle M.E."/>
            <person name="Barry K."/>
            <person name="Clum A."/>
            <person name="Na H."/>
            <person name="Ledsgaard L."/>
            <person name="Lin J."/>
            <person name="Lipzen A."/>
            <person name="Kuo A."/>
            <person name="Riley R."/>
            <person name="Mondo S."/>
            <person name="Labutti K."/>
            <person name="Haridas S."/>
            <person name="Pangalinan J."/>
            <person name="Salamov A.A."/>
            <person name="Simmons B.A."/>
            <person name="Magnuson J.K."/>
            <person name="Chen J."/>
            <person name="Drula E."/>
            <person name="Henrissat B."/>
            <person name="Wiebenga A."/>
            <person name="Lubbers R.J."/>
            <person name="Gomes A.C."/>
            <person name="Macurrencykelacurrency M.R."/>
            <person name="Stajich J."/>
            <person name="Grigoriev I.V."/>
            <person name="Mortensen U.H."/>
            <person name="De Vries R.P."/>
            <person name="Baker S.E."/>
            <person name="Andersen M.R."/>
        </authorList>
    </citation>
    <scope>NUCLEOTIDE SEQUENCE [LARGE SCALE GENOMIC DNA]</scope>
    <source>
        <strain evidence="11 12">CBS 449.75</strain>
    </source>
</reference>
<sequence>MATTHFKIYLHIFTRTPLLNFATRKHVPALVAGVFCTFVASFTVPLFSVLLGKIFNQFTLFGGGDITGQILTQRVSSSCILLVGLGAIGWFWNGIYLILFVAFGELQAASARDKLFEGLLKKDQRFFEEQQEGTRTFLSCIQIQIQELQTATSQSLGLVLQYSFRTLVSLGLAFYTSWNLALVILAGIPVVAIIVPFLAPKINASIESQQNELKSASKVVNNAVLSIDTVKCLNGQALELRKFSSKVDGAASQFLRQAHFNSLQISAMRFMMFGMFVQGFWYGSTLAISGKLSAGDVLRTFWACSTAAQSIESLMPHLVILEKGKVAATALQKVLYEGRETAISKEMQGALYPLHCEGDIEVAELSFAYSSQPDRLSLDSSSFFFPAGATTFVIGKSGSGKSTLGQLLTRFYLPTSGEIFIDGNPIQTLSINWIRNNITYVEQRSILFNESIFKNIAFGRRDHEEIRKQDVEYSIELAMLASTIENLPSGIDTLVGEGGNALSGGQRQRVAIARARVRDSPILILDEPTSALDGTNRAHVMDSIRKWREGKTTIIITHDMSQIRDSDFAYVLDQGSVIQAGYKGELKLDRKLDGLFREDRVSSEKSVFDDYMSDTSPISSEEDSYGQPPPPPPKDFDRNHPVDVSLKKYPFGQAEIPMDNLSALRAKNIHFQPSSSSSFRTFKLRRPRALQRRENESSRTKRISPSQANLGKPIRRAMQSILPSLSPKQRLFLFIAFLCTLAHASATPLFSYFLSRLLHTFYNKSNDSKRWALAVLGVAICDAFTNYLMYYLLDVCGQAWVDCLRKDAFHRVLDQARAWFEDERNAASQISTCLHESGEEVRNLVTCFSGYIIVAASVTLMAVIWSLAMSWKLTFVALACGPVIYAITRGFETTSGIWDRRCTTARVKTSEIFLETFSEIRTVRSLTLEHYFHNKHLKAASVCLTLGLRKGIYTGLLFGLVESTILFVSALIFYYGAALVRYGEFTVEAIMSVFSVLLFSVAYASTVMAWIPQISTSREMARRLFRLVDLPEHTSHEHSGQQLIPKVAPIRIERLTFRYPSRPDAPVLRSVSVMIPEGSCTAIVGRSGSGKSTVASLLLSLYETPPSQRPRISLGGVDIRNLHTPSLRSRISIVSQQPTIFPGTIQENIGYGLDPESPLSTLVSVRSAARAAGIDEFISSLPRGYQTVVGDGGVGLSGGQAQRVVIARALVRKPQVLILDEATSSLDPGSAETIRQTVQRLVAARKGLTVIIITHAREMMEIADNIVVLEEGRVVESGPFKTLSRRPTRVGKLRALIEHPASNTEN</sequence>
<evidence type="ECO:0000259" key="10">
    <source>
        <dbReference type="PROSITE" id="PS50929"/>
    </source>
</evidence>
<evidence type="ECO:0000259" key="9">
    <source>
        <dbReference type="PROSITE" id="PS50893"/>
    </source>
</evidence>
<dbReference type="CDD" id="cd18578">
    <property type="entry name" value="ABC_6TM_Pgp_ABCB1_D2_like"/>
    <property type="match status" value="1"/>
</dbReference>
<dbReference type="InterPro" id="IPR011527">
    <property type="entry name" value="ABC1_TM_dom"/>
</dbReference>
<feature type="transmembrane region" description="Helical" evidence="8">
    <location>
        <begin position="844"/>
        <end position="867"/>
    </location>
</feature>
<dbReference type="PANTHER" id="PTHR43394:SF15">
    <property type="entry name" value="ALPHA-FACTOR-TRANSPORTING ATPASE"/>
    <property type="match status" value="1"/>
</dbReference>
<dbReference type="InterPro" id="IPR027417">
    <property type="entry name" value="P-loop_NTPase"/>
</dbReference>
<feature type="domain" description="ABC transporter" evidence="9">
    <location>
        <begin position="360"/>
        <end position="599"/>
    </location>
</feature>